<keyword evidence="2" id="KW-1185">Reference proteome</keyword>
<organism evidence="1 2">
    <name type="scientific">Fibrobacter intestinalis</name>
    <dbReference type="NCBI Taxonomy" id="28122"/>
    <lineage>
        <taxon>Bacteria</taxon>
        <taxon>Pseudomonadati</taxon>
        <taxon>Fibrobacterota</taxon>
        <taxon>Fibrobacteria</taxon>
        <taxon>Fibrobacterales</taxon>
        <taxon>Fibrobacteraceae</taxon>
        <taxon>Fibrobacter</taxon>
    </lineage>
</organism>
<sequence>MLHDNKNIGNSTRKNFKRFVSVATFLQKHFYKYKKRNNSFSFSKARHFSNEASFVTATLAVSLVRHTLLPLHLPFHSCDTLCCHYTCRFTRATPFVTITLADSLVRHTLLPLHLPIHSCDTLCCHYTCRFTRATHFVAITLADSLVRHTLLPLHLTFHSCGASAIATTGFFKGLM</sequence>
<protein>
    <submittedName>
        <fullName evidence="1">Uncharacterized protein</fullName>
    </submittedName>
</protein>
<evidence type="ECO:0000313" key="1">
    <source>
        <dbReference type="EMBL" id="SHL03966.1"/>
    </source>
</evidence>
<reference evidence="2" key="1">
    <citation type="submission" date="2016-11" db="EMBL/GenBank/DDBJ databases">
        <authorList>
            <person name="Varghese N."/>
            <person name="Submissions S."/>
        </authorList>
    </citation>
    <scope>NUCLEOTIDE SEQUENCE [LARGE SCALE GENOMIC DNA]</scope>
    <source>
        <strain evidence="2">UWOS</strain>
    </source>
</reference>
<name>A0A1M6XDD8_9BACT</name>
<dbReference type="EMBL" id="FRAW01000030">
    <property type="protein sequence ID" value="SHL03966.1"/>
    <property type="molecule type" value="Genomic_DNA"/>
</dbReference>
<gene>
    <name evidence="1" type="ORF">SAMN05720469_13030</name>
</gene>
<dbReference type="Proteomes" id="UP000184275">
    <property type="component" value="Unassembled WGS sequence"/>
</dbReference>
<evidence type="ECO:0000313" key="2">
    <source>
        <dbReference type="Proteomes" id="UP000184275"/>
    </source>
</evidence>
<dbReference type="AlphaFoldDB" id="A0A1M6XDD8"/>
<accession>A0A1M6XDD8</accession>
<proteinExistence type="predicted"/>